<evidence type="ECO:0000313" key="2">
    <source>
        <dbReference type="Proteomes" id="UP000694844"/>
    </source>
</evidence>
<accession>A0A8B8F0H0</accession>
<evidence type="ECO:0000313" key="3">
    <source>
        <dbReference type="RefSeq" id="XP_022345263.1"/>
    </source>
</evidence>
<dbReference type="OrthoDB" id="6153305at2759"/>
<dbReference type="GeneID" id="111137859"/>
<feature type="region of interest" description="Disordered" evidence="1">
    <location>
        <begin position="46"/>
        <end position="71"/>
    </location>
</feature>
<organism evidence="2 3">
    <name type="scientific">Crassostrea virginica</name>
    <name type="common">Eastern oyster</name>
    <dbReference type="NCBI Taxonomy" id="6565"/>
    <lineage>
        <taxon>Eukaryota</taxon>
        <taxon>Metazoa</taxon>
        <taxon>Spiralia</taxon>
        <taxon>Lophotrochozoa</taxon>
        <taxon>Mollusca</taxon>
        <taxon>Bivalvia</taxon>
        <taxon>Autobranchia</taxon>
        <taxon>Pteriomorphia</taxon>
        <taxon>Ostreida</taxon>
        <taxon>Ostreoidea</taxon>
        <taxon>Ostreidae</taxon>
        <taxon>Crassostrea</taxon>
    </lineage>
</organism>
<dbReference type="RefSeq" id="XP_022345263.1">
    <property type="nucleotide sequence ID" value="XM_022489555.1"/>
</dbReference>
<name>A0A8B8F0H0_CRAVI</name>
<dbReference type="PANTHER" id="PTHR31912">
    <property type="entry name" value="IP13529P"/>
    <property type="match status" value="1"/>
</dbReference>
<dbReference type="Proteomes" id="UP000694844">
    <property type="component" value="Chromosome 5"/>
</dbReference>
<dbReference type="PANTHER" id="PTHR31912:SF34">
    <property type="entry name" value="NOTOCHORD-RELATED PROTEIN"/>
    <property type="match status" value="1"/>
</dbReference>
<feature type="compositionally biased region" description="Low complexity" evidence="1">
    <location>
        <begin position="52"/>
        <end position="71"/>
    </location>
</feature>
<proteinExistence type="predicted"/>
<keyword evidence="2" id="KW-1185">Reference proteome</keyword>
<reference evidence="3" key="1">
    <citation type="submission" date="2025-08" db="UniProtKB">
        <authorList>
            <consortium name="RefSeq"/>
        </authorList>
    </citation>
    <scope>IDENTIFICATION</scope>
    <source>
        <tissue evidence="3">Whole sample</tissue>
    </source>
</reference>
<protein>
    <submittedName>
        <fullName evidence="3">Uncharacterized protein LOC111137859</fullName>
    </submittedName>
</protein>
<dbReference type="AlphaFoldDB" id="A0A8B8F0H0"/>
<gene>
    <name evidence="3" type="primary">LOC111137859</name>
</gene>
<dbReference type="KEGG" id="cvn:111137859"/>
<evidence type="ECO:0000256" key="1">
    <source>
        <dbReference type="SAM" id="MobiDB-lite"/>
    </source>
</evidence>
<sequence>MNRPSNSKFKEKEQYFCKPCNYWTDRFGNYARHVLTRRHEQLYNLNHESDSNEPSPVSVESLSSSEDSDFSSVFRDGPCTADSVTDHVFDSSTSEDSEFDLLDADACNIGHVFNDSEWYPYDSKLHFLLSILHSSKTHKVSDEVLSFFLYILKDLGLKNVPTLGKIKSFWFQNLKLEDMIQQNEDELGNVHWMVKPSEALKLILSNPHTAKLIDRYPRSQSTSTPTPQSAGDKWKEMKFHWSAGFVLGEVVSYHRNGNDFFGLIKNFFLNEEDGKVYGEIEMLREGNHAYFDNLFNEDDQESLIIMNKTHKVPVDNLSKTEIKIEEFVNVYKRETEDGMEHFNLLSEEEKNEFFKTTPLWKGKPIIKVPLNLFIDDMSANRSKRWAPMHAVQAQASGLSLAEKARNQNTIFLSSSETVSMMDLIKPICDDLQVCKETGIDAFDALLEREVTLTSEIDAIIADYQMMSLVSNHLGPSALKFCPKCQADKSDPYSVWELRTADRTRRTLNRLKINPSATVQKQTGIKFYDNCLWDHIDPHRDSPTGILHFMYLGLAKHLIQHCVKSLHERQQQLLIAHLKSIDQSDFSYKINGDTFFKYLDSRQGKDYKHYLQIAPFNMEYAGIKRIYVAALEKLALISKHLYDNSSSLNTISMDFENYLAFIRNHIPELGNKSKTHFCLHMADDMKRHGHPLHYAEDVFEKNHGAIRTSLHHQNGHAKSRDTVLQFAKSELTKHVITGGYMHLDNNWKQAGCSVRVYASDIHIRSFLGIPEADRIAEEGRTLRNFNWSFSRKPMSNPSLLDELEMAITSASLGLDLVSTDIKYFESNAMLTNEGQRGKIGSFVSYDGNKVGIIEKLVLIQTPKKGHMEVAFLRRCTVSSELRHQSIRAGEATDVVKTKSVNYVLHVVHDCKGGFCKLVERNQGQFSLEHSLHDVFFFNKFRLSKLPDKL</sequence>